<accession>A0AAE0ZRE9</accession>
<gene>
    <name evidence="1" type="ORF">RRG08_011682</name>
</gene>
<keyword evidence="2" id="KW-1185">Reference proteome</keyword>
<dbReference type="Proteomes" id="UP001283361">
    <property type="component" value="Unassembled WGS sequence"/>
</dbReference>
<name>A0AAE0ZRE9_9GAST</name>
<dbReference type="EMBL" id="JAWDGP010003459">
    <property type="protein sequence ID" value="KAK3774169.1"/>
    <property type="molecule type" value="Genomic_DNA"/>
</dbReference>
<organism evidence="1 2">
    <name type="scientific">Elysia crispata</name>
    <name type="common">lettuce slug</name>
    <dbReference type="NCBI Taxonomy" id="231223"/>
    <lineage>
        <taxon>Eukaryota</taxon>
        <taxon>Metazoa</taxon>
        <taxon>Spiralia</taxon>
        <taxon>Lophotrochozoa</taxon>
        <taxon>Mollusca</taxon>
        <taxon>Gastropoda</taxon>
        <taxon>Heterobranchia</taxon>
        <taxon>Euthyneura</taxon>
        <taxon>Panpulmonata</taxon>
        <taxon>Sacoglossa</taxon>
        <taxon>Placobranchoidea</taxon>
        <taxon>Plakobranchidae</taxon>
        <taxon>Elysia</taxon>
    </lineage>
</organism>
<evidence type="ECO:0000313" key="2">
    <source>
        <dbReference type="Proteomes" id="UP001283361"/>
    </source>
</evidence>
<evidence type="ECO:0000313" key="1">
    <source>
        <dbReference type="EMBL" id="KAK3774169.1"/>
    </source>
</evidence>
<comment type="caution">
    <text evidence="1">The sequence shown here is derived from an EMBL/GenBank/DDBJ whole genome shotgun (WGS) entry which is preliminary data.</text>
</comment>
<reference evidence="1" key="1">
    <citation type="journal article" date="2023" name="G3 (Bethesda)">
        <title>A reference genome for the long-term kleptoplast-retaining sea slug Elysia crispata morphotype clarki.</title>
        <authorList>
            <person name="Eastman K.E."/>
            <person name="Pendleton A.L."/>
            <person name="Shaikh M.A."/>
            <person name="Suttiyut T."/>
            <person name="Ogas R."/>
            <person name="Tomko P."/>
            <person name="Gavelis G."/>
            <person name="Widhalm J.R."/>
            <person name="Wisecaver J.H."/>
        </authorList>
    </citation>
    <scope>NUCLEOTIDE SEQUENCE</scope>
    <source>
        <strain evidence="1">ECLA1</strain>
    </source>
</reference>
<dbReference type="AlphaFoldDB" id="A0AAE0ZRE9"/>
<protein>
    <submittedName>
        <fullName evidence="1">Uncharacterized protein</fullName>
    </submittedName>
</protein>
<sequence>MHRGKPWSQSQGDLLGRNVQCLTNEWTSRKLEGQVCYKITHITISSSGGGSLVLVGKEWTLCRTPLSPCKEDDRELGFAEQFNIARTVRGCYVRLRGAVQYC</sequence>
<proteinExistence type="predicted"/>